<feature type="chain" id="PRO_5012080990" evidence="1">
    <location>
        <begin position="23"/>
        <end position="197"/>
    </location>
</feature>
<protein>
    <submittedName>
        <fullName evidence="2">Uncharacterized protein</fullName>
    </submittedName>
</protein>
<evidence type="ECO:0000256" key="1">
    <source>
        <dbReference type="SAM" id="SignalP"/>
    </source>
</evidence>
<dbReference type="EMBL" id="FLUM01000001">
    <property type="protein sequence ID" value="SBV92349.1"/>
    <property type="molecule type" value="Genomic_DNA"/>
</dbReference>
<proteinExistence type="predicted"/>
<sequence>MMIRWLLIFLVVCFVQSGIVQAQTYTYSTLISDEEIYDFLNWMTNNDQKSEIKFLRDNKKVSVKILPWDTTNFISKYIGEYDISHLEPDNKYLFKKSSGLDTLFTQADKDYFYEQFISIKDSVWHKGMSGKKMLPAKKKDYTDVNYYSVPLFSRNKEYVIIYKVYTCGYGCAYGKYYLYKYDIDKWRFLMSVNPWTS</sequence>
<name>A0A212IYR8_9BACT</name>
<dbReference type="RefSeq" id="WP_296938481.1">
    <property type="nucleotide sequence ID" value="NZ_LT599032.1"/>
</dbReference>
<gene>
    <name evidence="2" type="ORF">KL86DYS1_10587</name>
</gene>
<dbReference type="AlphaFoldDB" id="A0A212IYR8"/>
<reference evidence="2" key="1">
    <citation type="submission" date="2016-04" db="EMBL/GenBank/DDBJ databases">
        <authorList>
            <person name="Evans L.H."/>
            <person name="Alamgir A."/>
            <person name="Owens N."/>
            <person name="Weber N.D."/>
            <person name="Virtaneva K."/>
            <person name="Barbian K."/>
            <person name="Babar A."/>
            <person name="Rosenke K."/>
        </authorList>
    </citation>
    <scope>NUCLEOTIDE SEQUENCE</scope>
    <source>
        <strain evidence="2">86-1</strain>
    </source>
</reference>
<feature type="signal peptide" evidence="1">
    <location>
        <begin position="1"/>
        <end position="22"/>
    </location>
</feature>
<keyword evidence="1" id="KW-0732">Signal</keyword>
<accession>A0A212IYR8</accession>
<evidence type="ECO:0000313" key="2">
    <source>
        <dbReference type="EMBL" id="SBV92349.1"/>
    </source>
</evidence>
<organism evidence="2">
    <name type="scientific">uncultured Dysgonomonas sp</name>
    <dbReference type="NCBI Taxonomy" id="206096"/>
    <lineage>
        <taxon>Bacteria</taxon>
        <taxon>Pseudomonadati</taxon>
        <taxon>Bacteroidota</taxon>
        <taxon>Bacteroidia</taxon>
        <taxon>Bacteroidales</taxon>
        <taxon>Dysgonomonadaceae</taxon>
        <taxon>Dysgonomonas</taxon>
        <taxon>environmental samples</taxon>
    </lineage>
</organism>